<dbReference type="InterPro" id="IPR002052">
    <property type="entry name" value="DNA_methylase_N6_adenine_CS"/>
</dbReference>
<name>A0A931LSI8_FIMGI</name>
<dbReference type="Gene3D" id="3.40.50.150">
    <property type="entry name" value="Vaccinia Virus protein VP39"/>
    <property type="match status" value="1"/>
</dbReference>
<keyword evidence="4" id="KW-0949">S-adenosyl-L-methionine</keyword>
<proteinExistence type="predicted"/>
<reference evidence="7" key="1">
    <citation type="submission" date="2020-07" db="EMBL/GenBank/DDBJ databases">
        <title>Huge and variable diversity of episymbiotic CPR bacteria and DPANN archaea in groundwater ecosystems.</title>
        <authorList>
            <person name="He C.Y."/>
            <person name="Keren R."/>
            <person name="Whittaker M."/>
            <person name="Farag I.F."/>
            <person name="Doudna J."/>
            <person name="Cate J.H.D."/>
            <person name="Banfield J.F."/>
        </authorList>
    </citation>
    <scope>NUCLEOTIDE SEQUENCE</scope>
    <source>
        <strain evidence="7">NC_groundwater_17_Pr7_B-0.1um_64_12</strain>
    </source>
</reference>
<gene>
    <name evidence="7" type="ORF">HYR64_05420</name>
</gene>
<dbReference type="PANTHER" id="PTHR33841">
    <property type="entry name" value="DNA METHYLTRANSFERASE YEEA-RELATED"/>
    <property type="match status" value="1"/>
</dbReference>
<evidence type="ECO:0000256" key="3">
    <source>
        <dbReference type="ARBA" id="ARBA00022679"/>
    </source>
</evidence>
<dbReference type="GO" id="GO:0009007">
    <property type="term" value="F:site-specific DNA-methyltransferase (adenine-specific) activity"/>
    <property type="evidence" value="ECO:0007669"/>
    <property type="project" value="UniProtKB-EC"/>
</dbReference>
<evidence type="ECO:0000256" key="5">
    <source>
        <dbReference type="ARBA" id="ARBA00047942"/>
    </source>
</evidence>
<protein>
    <recommendedName>
        <fullName evidence="1">site-specific DNA-methyltransferase (adenine-specific)</fullName>
        <ecNumber evidence="1">2.1.1.72</ecNumber>
    </recommendedName>
</protein>
<comment type="caution">
    <text evidence="7">The sequence shown here is derived from an EMBL/GenBank/DDBJ whole genome shotgun (WGS) entry which is preliminary data.</text>
</comment>
<dbReference type="GO" id="GO:0003676">
    <property type="term" value="F:nucleic acid binding"/>
    <property type="evidence" value="ECO:0007669"/>
    <property type="project" value="InterPro"/>
</dbReference>
<keyword evidence="3" id="KW-0808">Transferase</keyword>
<evidence type="ECO:0000313" key="8">
    <source>
        <dbReference type="Proteomes" id="UP000727962"/>
    </source>
</evidence>
<dbReference type="EC" id="2.1.1.72" evidence="1"/>
<dbReference type="InterPro" id="IPR029063">
    <property type="entry name" value="SAM-dependent_MTases_sf"/>
</dbReference>
<dbReference type="GO" id="GO:0006304">
    <property type="term" value="P:DNA modification"/>
    <property type="evidence" value="ECO:0007669"/>
    <property type="project" value="InterPro"/>
</dbReference>
<evidence type="ECO:0000256" key="2">
    <source>
        <dbReference type="ARBA" id="ARBA00022603"/>
    </source>
</evidence>
<dbReference type="SUPFAM" id="SSF53335">
    <property type="entry name" value="S-adenosyl-L-methionine-dependent methyltransferases"/>
    <property type="match status" value="1"/>
</dbReference>
<comment type="catalytic activity">
    <reaction evidence="5">
        <text>a 2'-deoxyadenosine in DNA + S-adenosyl-L-methionine = an N(6)-methyl-2'-deoxyadenosine in DNA + S-adenosyl-L-homocysteine + H(+)</text>
        <dbReference type="Rhea" id="RHEA:15197"/>
        <dbReference type="Rhea" id="RHEA-COMP:12418"/>
        <dbReference type="Rhea" id="RHEA-COMP:12419"/>
        <dbReference type="ChEBI" id="CHEBI:15378"/>
        <dbReference type="ChEBI" id="CHEBI:57856"/>
        <dbReference type="ChEBI" id="CHEBI:59789"/>
        <dbReference type="ChEBI" id="CHEBI:90615"/>
        <dbReference type="ChEBI" id="CHEBI:90616"/>
        <dbReference type="EC" id="2.1.1.72"/>
    </reaction>
</comment>
<dbReference type="InterPro" id="IPR011639">
    <property type="entry name" value="MethylTrfase_TaqI-like_dom"/>
</dbReference>
<keyword evidence="2 7" id="KW-0489">Methyltransferase</keyword>
<dbReference type="AlphaFoldDB" id="A0A931LSI8"/>
<dbReference type="GO" id="GO:0032259">
    <property type="term" value="P:methylation"/>
    <property type="evidence" value="ECO:0007669"/>
    <property type="project" value="UniProtKB-KW"/>
</dbReference>
<dbReference type="PRINTS" id="PR00507">
    <property type="entry name" value="N12N6MTFRASE"/>
</dbReference>
<dbReference type="PANTHER" id="PTHR33841:SF1">
    <property type="entry name" value="DNA METHYLTRANSFERASE A"/>
    <property type="match status" value="1"/>
</dbReference>
<dbReference type="Pfam" id="PF07669">
    <property type="entry name" value="Eco57I"/>
    <property type="match status" value="1"/>
</dbReference>
<dbReference type="InterPro" id="IPR050953">
    <property type="entry name" value="N4_N6_ade-DNA_methylase"/>
</dbReference>
<dbReference type="EMBL" id="JACOSL010000033">
    <property type="protein sequence ID" value="MBI1756529.1"/>
    <property type="molecule type" value="Genomic_DNA"/>
</dbReference>
<evidence type="ECO:0000256" key="4">
    <source>
        <dbReference type="ARBA" id="ARBA00022691"/>
    </source>
</evidence>
<feature type="domain" description="Type II methyltransferase M.TaqI-like" evidence="6">
    <location>
        <begin position="169"/>
        <end position="409"/>
    </location>
</feature>
<organism evidence="7 8">
    <name type="scientific">Fimbriimonas ginsengisoli</name>
    <dbReference type="NCBI Taxonomy" id="1005039"/>
    <lineage>
        <taxon>Bacteria</taxon>
        <taxon>Bacillati</taxon>
        <taxon>Armatimonadota</taxon>
        <taxon>Fimbriimonadia</taxon>
        <taxon>Fimbriimonadales</taxon>
        <taxon>Fimbriimonadaceae</taxon>
        <taxon>Fimbriimonas</taxon>
    </lineage>
</organism>
<evidence type="ECO:0000313" key="7">
    <source>
        <dbReference type="EMBL" id="MBI1756529.1"/>
    </source>
</evidence>
<evidence type="ECO:0000259" key="6">
    <source>
        <dbReference type="Pfam" id="PF07669"/>
    </source>
</evidence>
<dbReference type="Proteomes" id="UP000727962">
    <property type="component" value="Unassembled WGS sequence"/>
</dbReference>
<sequence>MKVPEEVFEALLGREGLFYSYNFTVEESSPLDVQVAVDPEILGRIFEQLTISGKRHDTGSYYTPRGIVQFMCREAVVAYLGGTGLREDKARAFVYDHSTEELTNKEGDRAFESLKVIKVVDPACGSGAYLLGMLQELYALFALLQRQDRKFSDDPAKEDHQRKLHIIENNIYGVDLQAFATNTAMLRLWLTLLVEDTGGKPQPLPNLEYKIETGDSLLGPDPSEPINWRRGAKGDQALLYDQSIHLTIDELRRLRSKYQDSHGGAKTQVKREYEPKLGELREKVTGAGVKDRAKFDWRVEFFDVFLDDPKKRTPGFDVVLANPPYISARHMAVDKGLLSQMYASAYGSYDIYVVFMERALQLLRSAGHMVFITSNKYLVADYGKKIREMLATSATILGIIDLADCRGVFSALVSPAITFARNASCSGSQTVRVARLSGSEWEQLSHSMLIAQQLSDLQDHFAAPILLSVDSKKRGLLQRLEKDATPLGELGNLRTGVMGFDYWNVEPFVHELHESPACDGPHHRRLLTNSQIAPYSLKFGMPIRLYKDSYTDPCIDLSSTTLSEETVAFFEAPKIALRGVARECTAAPDTEGCALLVAVHGIAQSRVDYDFLIALLNSALVNRLHRIQFYGARIPQGSLRYPISFWADVPVRSPDPEVVTALKSLMAKASPTDHGEAAKLRQALDTFLFDMYEVTPAEMME</sequence>
<evidence type="ECO:0000256" key="1">
    <source>
        <dbReference type="ARBA" id="ARBA00011900"/>
    </source>
</evidence>
<accession>A0A931LSI8</accession>
<dbReference type="PROSITE" id="PS00092">
    <property type="entry name" value="N6_MTASE"/>
    <property type="match status" value="1"/>
</dbReference>